<dbReference type="UniPathway" id="UPA00034">
    <property type="reaction ID" value="UER00025"/>
</dbReference>
<gene>
    <name evidence="1" type="ORF">NOCA1130001</name>
</gene>
<evidence type="ECO:0000313" key="1">
    <source>
        <dbReference type="EMBL" id="CUR57383.1"/>
    </source>
</evidence>
<name>A0A2P2C5U5_9ZZZZ</name>
<dbReference type="GO" id="GO:0009089">
    <property type="term" value="P:lysine biosynthetic process via diaminopimelate"/>
    <property type="evidence" value="ECO:0007669"/>
    <property type="project" value="UniProtKB-UniPathway"/>
</dbReference>
<dbReference type="InterPro" id="IPR018510">
    <property type="entry name" value="DAP_epimerase_AS"/>
</dbReference>
<dbReference type="GO" id="GO:0005737">
    <property type="term" value="C:cytoplasm"/>
    <property type="evidence" value="ECO:0007669"/>
    <property type="project" value="InterPro"/>
</dbReference>
<proteinExistence type="predicted"/>
<dbReference type="GO" id="GO:0008837">
    <property type="term" value="F:diaminopimelate epimerase activity"/>
    <property type="evidence" value="ECO:0007669"/>
    <property type="project" value="InterPro"/>
</dbReference>
<protein>
    <submittedName>
        <fullName evidence="1">Uncharacterized protein</fullName>
    </submittedName>
</protein>
<dbReference type="Gene3D" id="3.10.310.10">
    <property type="entry name" value="Diaminopimelate Epimerase, Chain A, domain 1"/>
    <property type="match status" value="1"/>
</dbReference>
<accession>A0A2P2C5U5</accession>
<dbReference type="PROSITE" id="PS01326">
    <property type="entry name" value="DAP_EPIMERASE"/>
    <property type="match status" value="1"/>
</dbReference>
<organism evidence="1">
    <name type="scientific">metagenome</name>
    <dbReference type="NCBI Taxonomy" id="256318"/>
    <lineage>
        <taxon>unclassified sequences</taxon>
        <taxon>metagenomes</taxon>
    </lineage>
</organism>
<dbReference type="AlphaFoldDB" id="A0A2P2C5U5"/>
<dbReference type="EMBL" id="CZKB01000005">
    <property type="protein sequence ID" value="CUR57383.1"/>
    <property type="molecule type" value="Genomic_DNA"/>
</dbReference>
<sequence length="64" mass="6820">MDYRNADGTVSEMCGNGVRVFARYLNEREREPNSIAVAAPISAALVNASPAGTKVWPSEVSPVP</sequence>
<dbReference type="SUPFAM" id="SSF54506">
    <property type="entry name" value="Diaminopimelate epimerase-like"/>
    <property type="match status" value="1"/>
</dbReference>
<reference evidence="1" key="1">
    <citation type="submission" date="2015-08" db="EMBL/GenBank/DDBJ databases">
        <authorList>
            <person name="Babu N.S."/>
            <person name="Beckwith C.J."/>
            <person name="Beseler K.G."/>
            <person name="Brison A."/>
            <person name="Carone J.V."/>
            <person name="Caskin T.P."/>
            <person name="Diamond M."/>
            <person name="Durham M.E."/>
            <person name="Foxe J.M."/>
            <person name="Go M."/>
            <person name="Henderson B.A."/>
            <person name="Jones I.B."/>
            <person name="McGettigan J.A."/>
            <person name="Micheletti S.J."/>
            <person name="Nasrallah M.E."/>
            <person name="Ortiz D."/>
            <person name="Piller C.R."/>
            <person name="Privatt S.R."/>
            <person name="Schneider S.L."/>
            <person name="Sharp S."/>
            <person name="Smith T.C."/>
            <person name="Stanton J.D."/>
            <person name="Ullery H.E."/>
            <person name="Wilson R.J."/>
            <person name="Serrano M.G."/>
            <person name="Buck G."/>
            <person name="Lee V."/>
            <person name="Wang Y."/>
            <person name="Carvalho R."/>
            <person name="Voegtly L."/>
            <person name="Shi R."/>
            <person name="Duckworth R."/>
            <person name="Johnson A."/>
            <person name="Loviza R."/>
            <person name="Walstead R."/>
            <person name="Shah Z."/>
            <person name="Kiflezghi M."/>
            <person name="Wade K."/>
            <person name="Ball S.L."/>
            <person name="Bradley K.W."/>
            <person name="Asai D.J."/>
            <person name="Bowman C.A."/>
            <person name="Russell D.A."/>
            <person name="Pope W.H."/>
            <person name="Jacobs-Sera D."/>
            <person name="Hendrix R.W."/>
            <person name="Hatfull G.F."/>
        </authorList>
    </citation>
    <scope>NUCLEOTIDE SEQUENCE</scope>
</reference>